<keyword evidence="2" id="KW-1185">Reference proteome</keyword>
<evidence type="ECO:0000313" key="1">
    <source>
        <dbReference type="EMBL" id="GAV59908.1"/>
    </source>
</evidence>
<dbReference type="OrthoDB" id="1708624at2759"/>
<name>A0A1Q3AVZ7_CEPFO</name>
<comment type="caution">
    <text evidence="1">The sequence shown here is derived from an EMBL/GenBank/DDBJ whole genome shotgun (WGS) entry which is preliminary data.</text>
</comment>
<gene>
    <name evidence="1" type="ORF">CFOL_v3_03439</name>
</gene>
<evidence type="ECO:0000313" key="2">
    <source>
        <dbReference type="Proteomes" id="UP000187406"/>
    </source>
</evidence>
<feature type="non-terminal residue" evidence="1">
    <location>
        <position position="1"/>
    </location>
</feature>
<organism evidence="1 2">
    <name type="scientific">Cephalotus follicularis</name>
    <name type="common">Albany pitcher plant</name>
    <dbReference type="NCBI Taxonomy" id="3775"/>
    <lineage>
        <taxon>Eukaryota</taxon>
        <taxon>Viridiplantae</taxon>
        <taxon>Streptophyta</taxon>
        <taxon>Embryophyta</taxon>
        <taxon>Tracheophyta</taxon>
        <taxon>Spermatophyta</taxon>
        <taxon>Magnoliopsida</taxon>
        <taxon>eudicotyledons</taxon>
        <taxon>Gunneridae</taxon>
        <taxon>Pentapetalae</taxon>
        <taxon>rosids</taxon>
        <taxon>fabids</taxon>
        <taxon>Oxalidales</taxon>
        <taxon>Cephalotaceae</taxon>
        <taxon>Cephalotus</taxon>
    </lineage>
</organism>
<dbReference type="EMBL" id="BDDD01000128">
    <property type="protein sequence ID" value="GAV59908.1"/>
    <property type="molecule type" value="Genomic_DNA"/>
</dbReference>
<dbReference type="Proteomes" id="UP000187406">
    <property type="component" value="Unassembled WGS sequence"/>
</dbReference>
<dbReference type="AlphaFoldDB" id="A0A1Q3AVZ7"/>
<sequence length="119" mass="13634">DRRGYVLEANIPISVAEDTSDEEKVTFLKWKEENEIVRCCMIAAMSYDLQCQHEQMTDSRAILLHLQELYGEKSRTARYHLSKDVFSTKMQEGASVNDHCVKMISCIEQLASLGFIQDA</sequence>
<accession>A0A1Q3AVZ7</accession>
<dbReference type="InParanoid" id="A0A1Q3AVZ7"/>
<dbReference type="Pfam" id="PF14223">
    <property type="entry name" value="Retrotran_gag_2"/>
    <property type="match status" value="1"/>
</dbReference>
<protein>
    <submittedName>
        <fullName evidence="1">UBN2_2 domain-containing protein</fullName>
    </submittedName>
</protein>
<proteinExistence type="predicted"/>
<reference evidence="2" key="1">
    <citation type="submission" date="2016-04" db="EMBL/GenBank/DDBJ databases">
        <title>Cephalotus genome sequencing.</title>
        <authorList>
            <person name="Fukushima K."/>
            <person name="Hasebe M."/>
            <person name="Fang X."/>
        </authorList>
    </citation>
    <scope>NUCLEOTIDE SEQUENCE [LARGE SCALE GENOMIC DNA]</scope>
    <source>
        <strain evidence="2">cv. St1</strain>
    </source>
</reference>